<name>A0A1W1CKE5_9ZZZZ</name>
<dbReference type="SUPFAM" id="SSF47060">
    <property type="entry name" value="S15/NS1 RNA-binding domain"/>
    <property type="match status" value="1"/>
</dbReference>
<keyword evidence="1 3" id="KW-0689">Ribosomal protein</keyword>
<dbReference type="AlphaFoldDB" id="A0A1W1CKE5"/>
<protein>
    <submittedName>
        <fullName evidence="3">SSU ribosomal protein S15p (S13e)</fullName>
    </submittedName>
</protein>
<evidence type="ECO:0000256" key="2">
    <source>
        <dbReference type="ARBA" id="ARBA00023274"/>
    </source>
</evidence>
<evidence type="ECO:0000313" key="3">
    <source>
        <dbReference type="EMBL" id="SFV66286.1"/>
    </source>
</evidence>
<proteinExistence type="inferred from homology"/>
<dbReference type="HAMAP" id="MF_01343_B">
    <property type="entry name" value="Ribosomal_uS15_B"/>
    <property type="match status" value="1"/>
</dbReference>
<gene>
    <name evidence="3" type="ORF">MNB_SM-5-1049</name>
</gene>
<dbReference type="SMART" id="SM01387">
    <property type="entry name" value="Ribosomal_S15"/>
    <property type="match status" value="1"/>
</dbReference>
<dbReference type="NCBIfam" id="TIGR00952">
    <property type="entry name" value="S15_bact"/>
    <property type="match status" value="1"/>
</dbReference>
<dbReference type="Gene3D" id="6.10.250.3130">
    <property type="match status" value="1"/>
</dbReference>
<dbReference type="GO" id="GO:0003735">
    <property type="term" value="F:structural constituent of ribosome"/>
    <property type="evidence" value="ECO:0007669"/>
    <property type="project" value="InterPro"/>
</dbReference>
<dbReference type="Pfam" id="PF00312">
    <property type="entry name" value="Ribosomal_S15"/>
    <property type="match status" value="1"/>
</dbReference>
<dbReference type="Gene3D" id="1.10.287.10">
    <property type="entry name" value="S15/NS1, RNA-binding"/>
    <property type="match status" value="1"/>
</dbReference>
<dbReference type="PANTHER" id="PTHR23321:SF26">
    <property type="entry name" value="SMALL RIBOSOMAL SUBUNIT PROTEIN US15M"/>
    <property type="match status" value="1"/>
</dbReference>
<dbReference type="InterPro" id="IPR005290">
    <property type="entry name" value="Ribosomal_uS15_bac-type"/>
</dbReference>
<keyword evidence="2" id="KW-0687">Ribonucleoprotein</keyword>
<evidence type="ECO:0000256" key="1">
    <source>
        <dbReference type="ARBA" id="ARBA00022980"/>
    </source>
</evidence>
<dbReference type="CDD" id="cd00353">
    <property type="entry name" value="Ribosomal_S15p_S13e"/>
    <property type="match status" value="1"/>
</dbReference>
<dbReference type="PROSITE" id="PS00362">
    <property type="entry name" value="RIBOSOMAL_S15"/>
    <property type="match status" value="1"/>
</dbReference>
<organism evidence="3">
    <name type="scientific">hydrothermal vent metagenome</name>
    <dbReference type="NCBI Taxonomy" id="652676"/>
    <lineage>
        <taxon>unclassified sequences</taxon>
        <taxon>metagenomes</taxon>
        <taxon>ecological metagenomes</taxon>
    </lineage>
</organism>
<dbReference type="EMBL" id="FPHH01000091">
    <property type="protein sequence ID" value="SFV66286.1"/>
    <property type="molecule type" value="Genomic_DNA"/>
</dbReference>
<dbReference type="GO" id="GO:0006412">
    <property type="term" value="P:translation"/>
    <property type="evidence" value="ECO:0007669"/>
    <property type="project" value="InterPro"/>
</dbReference>
<sequence length="105" mass="12342">MAFELDYYTHQEAIMALDSAKKQEIVAKYGRKENDTGSSEVQIALLTERIKELTEHLKVFKKDHASRLGLLKLVGQRRRLMKYFKRKNRDAYTKLIEDLGIRDNI</sequence>
<dbReference type="InterPro" id="IPR000589">
    <property type="entry name" value="Ribosomal_uS15"/>
</dbReference>
<dbReference type="FunFam" id="1.10.287.10:FF:000002">
    <property type="entry name" value="30S ribosomal protein S15"/>
    <property type="match status" value="1"/>
</dbReference>
<reference evidence="3" key="1">
    <citation type="submission" date="2016-10" db="EMBL/GenBank/DDBJ databases">
        <authorList>
            <person name="de Groot N.N."/>
        </authorList>
    </citation>
    <scope>NUCLEOTIDE SEQUENCE</scope>
</reference>
<dbReference type="PANTHER" id="PTHR23321">
    <property type="entry name" value="RIBOSOMAL PROTEIN S15, BACTERIAL AND ORGANELLAR"/>
    <property type="match status" value="1"/>
</dbReference>
<dbReference type="GO" id="GO:0022627">
    <property type="term" value="C:cytosolic small ribosomal subunit"/>
    <property type="evidence" value="ECO:0007669"/>
    <property type="project" value="TreeGrafter"/>
</dbReference>
<accession>A0A1W1CKE5</accession>
<dbReference type="InterPro" id="IPR009068">
    <property type="entry name" value="uS15_NS1_RNA-bd_sf"/>
</dbReference>